<feature type="transmembrane region" description="Helical" evidence="6">
    <location>
        <begin position="310"/>
        <end position="327"/>
    </location>
</feature>
<feature type="transmembrane region" description="Helical" evidence="6">
    <location>
        <begin position="376"/>
        <end position="395"/>
    </location>
</feature>
<gene>
    <name evidence="8" type="ORF">ACFFUR_05290</name>
</gene>
<evidence type="ECO:0000313" key="9">
    <source>
        <dbReference type="Proteomes" id="UP001589654"/>
    </source>
</evidence>
<dbReference type="Pfam" id="PF07690">
    <property type="entry name" value="MFS_1"/>
    <property type="match status" value="1"/>
</dbReference>
<feature type="transmembrane region" description="Helical" evidence="6">
    <location>
        <begin position="12"/>
        <end position="38"/>
    </location>
</feature>
<accession>A0ABV5J3C1</accession>
<dbReference type="EMBL" id="JBHMEW010000044">
    <property type="protein sequence ID" value="MFB9211211.1"/>
    <property type="molecule type" value="Genomic_DNA"/>
</dbReference>
<protein>
    <submittedName>
        <fullName evidence="8">MFS transporter</fullName>
    </submittedName>
</protein>
<evidence type="ECO:0000256" key="4">
    <source>
        <dbReference type="ARBA" id="ARBA00022989"/>
    </source>
</evidence>
<comment type="subcellular location">
    <subcellularLocation>
        <location evidence="1">Cell membrane</location>
        <topology evidence="1">Multi-pass membrane protein</topology>
    </subcellularLocation>
</comment>
<dbReference type="InterPro" id="IPR036259">
    <property type="entry name" value="MFS_trans_sf"/>
</dbReference>
<feature type="transmembrane region" description="Helical" evidence="6">
    <location>
        <begin position="286"/>
        <end position="304"/>
    </location>
</feature>
<evidence type="ECO:0000256" key="1">
    <source>
        <dbReference type="ARBA" id="ARBA00004651"/>
    </source>
</evidence>
<sequence>MNYLKFVGQHFRLLFFGIMMTFLSSFGQTFLLGLYVPFIMKDFDLKNSEVSLHYMIATFGSAFLIPYAGKFIDRIPIRKYTLGAMFLFLMALALMATIEYWFLIPIAFFGLRLAGQGLFSHISMTAMSKYFNKGRGKAISLASLGHPLGQAFLPLLVLAIIEWVGWRQSLFVNAGLVAFMVCGYLIFFLKNQDLSGKEKEIINVNKGKALSQKEIIKTKSFWLLAPNMFILSFTVTGLFFYQFSIAEFKSWPMEDMALGLTFYAVAGSVFILFSGPLIDKYSARKFFPYYLIPFLVAIVFIGSFGDSWVIFPYMILMGASSGFGGALKSALQVEFFGSTSIGSVRSLFTSIMVLSSAIGPAAFGLILDAGFTFEEVFLAAGVLVAIVIVLSFRAIPKFTLAKYKYKFKQRHRRFDSFK</sequence>
<evidence type="ECO:0000313" key="8">
    <source>
        <dbReference type="EMBL" id="MFB9211211.1"/>
    </source>
</evidence>
<dbReference type="Gene3D" id="1.20.1250.20">
    <property type="entry name" value="MFS general substrate transporter like domains"/>
    <property type="match status" value="2"/>
</dbReference>
<evidence type="ECO:0000256" key="5">
    <source>
        <dbReference type="ARBA" id="ARBA00023136"/>
    </source>
</evidence>
<dbReference type="PANTHER" id="PTHR43124">
    <property type="entry name" value="PURINE EFFLUX PUMP PBUE"/>
    <property type="match status" value="1"/>
</dbReference>
<evidence type="ECO:0000256" key="2">
    <source>
        <dbReference type="ARBA" id="ARBA00022475"/>
    </source>
</evidence>
<feature type="domain" description="Major facilitator superfamily (MFS) profile" evidence="7">
    <location>
        <begin position="13"/>
        <end position="399"/>
    </location>
</feature>
<feature type="transmembrane region" description="Helical" evidence="6">
    <location>
        <begin position="80"/>
        <end position="98"/>
    </location>
</feature>
<evidence type="ECO:0000256" key="6">
    <source>
        <dbReference type="SAM" id="Phobius"/>
    </source>
</evidence>
<dbReference type="PROSITE" id="PS50850">
    <property type="entry name" value="MFS"/>
    <property type="match status" value="1"/>
</dbReference>
<dbReference type="InterPro" id="IPR011701">
    <property type="entry name" value="MFS"/>
</dbReference>
<evidence type="ECO:0000259" key="7">
    <source>
        <dbReference type="PROSITE" id="PS50850"/>
    </source>
</evidence>
<name>A0ABV5J3C1_9BACT</name>
<feature type="transmembrane region" description="Helical" evidence="6">
    <location>
        <begin position="221"/>
        <end position="244"/>
    </location>
</feature>
<dbReference type="Proteomes" id="UP001589654">
    <property type="component" value="Unassembled WGS sequence"/>
</dbReference>
<keyword evidence="4 6" id="KW-1133">Transmembrane helix</keyword>
<reference evidence="8 9" key="1">
    <citation type="submission" date="2024-09" db="EMBL/GenBank/DDBJ databases">
        <authorList>
            <person name="Sun Q."/>
            <person name="Mori K."/>
        </authorList>
    </citation>
    <scope>NUCLEOTIDE SEQUENCE [LARGE SCALE GENOMIC DNA]</scope>
    <source>
        <strain evidence="8 9">CECT 7682</strain>
    </source>
</reference>
<keyword evidence="2" id="KW-1003">Cell membrane</keyword>
<feature type="transmembrane region" description="Helical" evidence="6">
    <location>
        <begin position="138"/>
        <end position="164"/>
    </location>
</feature>
<keyword evidence="5 6" id="KW-0472">Membrane</keyword>
<evidence type="ECO:0000256" key="3">
    <source>
        <dbReference type="ARBA" id="ARBA00022692"/>
    </source>
</evidence>
<dbReference type="RefSeq" id="WP_290249159.1">
    <property type="nucleotide sequence ID" value="NZ_JAUFQT010000002.1"/>
</dbReference>
<feature type="transmembrane region" description="Helical" evidence="6">
    <location>
        <begin position="347"/>
        <end position="370"/>
    </location>
</feature>
<feature type="transmembrane region" description="Helical" evidence="6">
    <location>
        <begin position="50"/>
        <end position="68"/>
    </location>
</feature>
<dbReference type="InterPro" id="IPR050189">
    <property type="entry name" value="MFS_Efflux_Transporters"/>
</dbReference>
<feature type="transmembrane region" description="Helical" evidence="6">
    <location>
        <begin position="170"/>
        <end position="189"/>
    </location>
</feature>
<proteinExistence type="predicted"/>
<feature type="transmembrane region" description="Helical" evidence="6">
    <location>
        <begin position="256"/>
        <end position="274"/>
    </location>
</feature>
<keyword evidence="3 6" id="KW-0812">Transmembrane</keyword>
<organism evidence="8 9">
    <name type="scientific">Echinicola jeungdonensis</name>
    <dbReference type="NCBI Taxonomy" id="709343"/>
    <lineage>
        <taxon>Bacteria</taxon>
        <taxon>Pseudomonadati</taxon>
        <taxon>Bacteroidota</taxon>
        <taxon>Cytophagia</taxon>
        <taxon>Cytophagales</taxon>
        <taxon>Cyclobacteriaceae</taxon>
        <taxon>Echinicola</taxon>
    </lineage>
</organism>
<keyword evidence="9" id="KW-1185">Reference proteome</keyword>
<dbReference type="SUPFAM" id="SSF103473">
    <property type="entry name" value="MFS general substrate transporter"/>
    <property type="match status" value="1"/>
</dbReference>
<dbReference type="InterPro" id="IPR020846">
    <property type="entry name" value="MFS_dom"/>
</dbReference>
<dbReference type="PANTHER" id="PTHR43124:SF3">
    <property type="entry name" value="CHLORAMPHENICOL EFFLUX PUMP RV0191"/>
    <property type="match status" value="1"/>
</dbReference>
<feature type="transmembrane region" description="Helical" evidence="6">
    <location>
        <begin position="104"/>
        <end position="126"/>
    </location>
</feature>
<comment type="caution">
    <text evidence="8">The sequence shown here is derived from an EMBL/GenBank/DDBJ whole genome shotgun (WGS) entry which is preliminary data.</text>
</comment>